<comment type="similarity">
    <text evidence="1">Belongs to the short-chain dehydrogenases/reductases (SDR) family.</text>
</comment>
<dbReference type="Gene3D" id="3.40.50.720">
    <property type="entry name" value="NAD(P)-binding Rossmann-like Domain"/>
    <property type="match status" value="1"/>
</dbReference>
<dbReference type="Proteomes" id="UP000547209">
    <property type="component" value="Unassembled WGS sequence"/>
</dbReference>
<gene>
    <name evidence="3" type="ORF">H7C19_12400</name>
</gene>
<dbReference type="GO" id="GO:0016491">
    <property type="term" value="F:oxidoreductase activity"/>
    <property type="evidence" value="ECO:0007669"/>
    <property type="project" value="UniProtKB-KW"/>
</dbReference>
<dbReference type="NCBIfam" id="NF005754">
    <property type="entry name" value="PRK07578.1"/>
    <property type="match status" value="1"/>
</dbReference>
<keyword evidence="4" id="KW-1185">Reference proteome</keyword>
<comment type="caution">
    <text evidence="3">The sequence shown here is derived from an EMBL/GenBank/DDBJ whole genome shotgun (WGS) entry which is preliminary data.</text>
</comment>
<name>A0A7X0VEY6_9BACL</name>
<evidence type="ECO:0000313" key="3">
    <source>
        <dbReference type="EMBL" id="MBB6671482.1"/>
    </source>
</evidence>
<dbReference type="Pfam" id="PF13561">
    <property type="entry name" value="adh_short_C2"/>
    <property type="match status" value="1"/>
</dbReference>
<dbReference type="PANTHER" id="PTHR43477">
    <property type="entry name" value="DIHYDROANTICAPSIN 7-DEHYDROGENASE"/>
    <property type="match status" value="1"/>
</dbReference>
<dbReference type="AlphaFoldDB" id="A0A7X0VEY6"/>
<protein>
    <submittedName>
        <fullName evidence="3">Short chain dehydrogenase</fullName>
    </submittedName>
</protein>
<dbReference type="InterPro" id="IPR051122">
    <property type="entry name" value="SDR_DHRS6-like"/>
</dbReference>
<dbReference type="SUPFAM" id="SSF51735">
    <property type="entry name" value="NAD(P)-binding Rossmann-fold domains"/>
    <property type="match status" value="1"/>
</dbReference>
<dbReference type="PRINTS" id="PR00081">
    <property type="entry name" value="GDHRDH"/>
</dbReference>
<sequence length="196" mass="20545">MKKRMIVIGGTGIIGSAVAEALEPKHEVIRASRHGEVRADLDDPASVDALFASTGPIDAVVCVAQSGTLTPIDSDRWDEDFDLGMKKLTGQVALFRRAIRSLKDNGSITLTSGTFKEPMVGSAVGHIVNSGLEGFVRAAAVELPRGIRANVVSPGWVRETLAKLGMDPSAGTPASEVARAYAAAIEGDLQGRILTP</sequence>
<evidence type="ECO:0000256" key="2">
    <source>
        <dbReference type="ARBA" id="ARBA00023002"/>
    </source>
</evidence>
<organism evidence="3 4">
    <name type="scientific">Cohnella nanjingensis</name>
    <dbReference type="NCBI Taxonomy" id="1387779"/>
    <lineage>
        <taxon>Bacteria</taxon>
        <taxon>Bacillati</taxon>
        <taxon>Bacillota</taxon>
        <taxon>Bacilli</taxon>
        <taxon>Bacillales</taxon>
        <taxon>Paenibacillaceae</taxon>
        <taxon>Cohnella</taxon>
    </lineage>
</organism>
<keyword evidence="2" id="KW-0560">Oxidoreductase</keyword>
<accession>A0A7X0VEY6</accession>
<reference evidence="3 4" key="1">
    <citation type="submission" date="2020-08" db="EMBL/GenBank/DDBJ databases">
        <title>Cohnella phylogeny.</title>
        <authorList>
            <person name="Dunlap C."/>
        </authorList>
    </citation>
    <scope>NUCLEOTIDE SEQUENCE [LARGE SCALE GENOMIC DNA]</scope>
    <source>
        <strain evidence="3 4">DSM 28246</strain>
    </source>
</reference>
<dbReference type="InterPro" id="IPR036291">
    <property type="entry name" value="NAD(P)-bd_dom_sf"/>
</dbReference>
<evidence type="ECO:0000313" key="4">
    <source>
        <dbReference type="Proteomes" id="UP000547209"/>
    </source>
</evidence>
<dbReference type="CDD" id="cd11731">
    <property type="entry name" value="Lin1944_like_SDR_c"/>
    <property type="match status" value="1"/>
</dbReference>
<dbReference type="PANTHER" id="PTHR43477:SF1">
    <property type="entry name" value="DIHYDROANTICAPSIN 7-DEHYDROGENASE"/>
    <property type="match status" value="1"/>
</dbReference>
<dbReference type="InterPro" id="IPR002347">
    <property type="entry name" value="SDR_fam"/>
</dbReference>
<proteinExistence type="inferred from homology"/>
<evidence type="ECO:0000256" key="1">
    <source>
        <dbReference type="ARBA" id="ARBA00006484"/>
    </source>
</evidence>
<dbReference type="RefSeq" id="WP_185142963.1">
    <property type="nucleotide sequence ID" value="NZ_JACJVP010000021.1"/>
</dbReference>
<dbReference type="EMBL" id="JACJVP010000021">
    <property type="protein sequence ID" value="MBB6671482.1"/>
    <property type="molecule type" value="Genomic_DNA"/>
</dbReference>